<reference evidence="9" key="1">
    <citation type="journal article" date="2019" name="Int. J. Syst. Evol. Microbiol.">
        <title>The Global Catalogue of Microorganisms (GCM) 10K type strain sequencing project: providing services to taxonomists for standard genome sequencing and annotation.</title>
        <authorList>
            <consortium name="The Broad Institute Genomics Platform"/>
            <consortium name="The Broad Institute Genome Sequencing Center for Infectious Disease"/>
            <person name="Wu L."/>
            <person name="Ma J."/>
        </authorList>
    </citation>
    <scope>NUCLEOTIDE SEQUENCE [LARGE SCALE GENOMIC DNA]</scope>
    <source>
        <strain evidence="9">CGMCC 4.7144</strain>
    </source>
</reference>
<keyword evidence="4 6" id="KW-0472">Membrane</keyword>
<dbReference type="RefSeq" id="WP_377511219.1">
    <property type="nucleotide sequence ID" value="NZ_JBHSQS010000007.1"/>
</dbReference>
<evidence type="ECO:0000259" key="7">
    <source>
        <dbReference type="Pfam" id="PF01061"/>
    </source>
</evidence>
<feature type="transmembrane region" description="Helical" evidence="6">
    <location>
        <begin position="31"/>
        <end position="53"/>
    </location>
</feature>
<keyword evidence="5" id="KW-0046">Antibiotic resistance</keyword>
<feature type="transmembrane region" description="Helical" evidence="6">
    <location>
        <begin position="65"/>
        <end position="84"/>
    </location>
</feature>
<dbReference type="PIRSF" id="PIRSF006648">
    <property type="entry name" value="DrrB"/>
    <property type="match status" value="1"/>
</dbReference>
<sequence length="256" mass="27351">MSAADSLLRVPAAREVAYWWHLYRRTWRGTAVISVVNPLLFVSAMGFGLGQLVDARGSTYLHGSYLSFIAPGLLAASAMQLGFINAAGPVFQSAQVGGNYRAAVTTPMEPTDILTGHLLFNAFRLLTAAIGILVVLVGFGAIELEDAPRALVASVLTGMAFAVPVAAYAITVQRPAKLTALFRFVILPLYMFSGTFFPAEQLPAGLERLVWASPLWHGAELCRGSGSTVIHLAVLLGLIAAGYLAGRRTYTRRLTA</sequence>
<keyword evidence="9" id="KW-1185">Reference proteome</keyword>
<evidence type="ECO:0000256" key="6">
    <source>
        <dbReference type="SAM" id="Phobius"/>
    </source>
</evidence>
<evidence type="ECO:0000256" key="2">
    <source>
        <dbReference type="ARBA" id="ARBA00022692"/>
    </source>
</evidence>
<dbReference type="PANTHER" id="PTHR43229:SF2">
    <property type="entry name" value="NODULATION PROTEIN J"/>
    <property type="match status" value="1"/>
</dbReference>
<feature type="transmembrane region" description="Helical" evidence="6">
    <location>
        <begin position="181"/>
        <end position="199"/>
    </location>
</feature>
<evidence type="ECO:0000313" key="9">
    <source>
        <dbReference type="Proteomes" id="UP001596226"/>
    </source>
</evidence>
<dbReference type="PRINTS" id="PR00164">
    <property type="entry name" value="ABC2TRNSPORT"/>
</dbReference>
<proteinExistence type="predicted"/>
<protein>
    <submittedName>
        <fullName evidence="8">ABC transporter permease</fullName>
    </submittedName>
</protein>
<evidence type="ECO:0000256" key="1">
    <source>
        <dbReference type="ARBA" id="ARBA00004141"/>
    </source>
</evidence>
<keyword evidence="3 6" id="KW-1133">Transmembrane helix</keyword>
<evidence type="ECO:0000256" key="5">
    <source>
        <dbReference type="ARBA" id="ARBA00023251"/>
    </source>
</evidence>
<dbReference type="EMBL" id="JBHSQS010000007">
    <property type="protein sequence ID" value="MFC5924485.1"/>
    <property type="molecule type" value="Genomic_DNA"/>
</dbReference>
<feature type="transmembrane region" description="Helical" evidence="6">
    <location>
        <begin position="118"/>
        <end position="142"/>
    </location>
</feature>
<dbReference type="PANTHER" id="PTHR43229">
    <property type="entry name" value="NODULATION PROTEIN J"/>
    <property type="match status" value="1"/>
</dbReference>
<organism evidence="8 9">
    <name type="scientific">Micromonospora vulcania</name>
    <dbReference type="NCBI Taxonomy" id="1441873"/>
    <lineage>
        <taxon>Bacteria</taxon>
        <taxon>Bacillati</taxon>
        <taxon>Actinomycetota</taxon>
        <taxon>Actinomycetes</taxon>
        <taxon>Micromonosporales</taxon>
        <taxon>Micromonosporaceae</taxon>
        <taxon>Micromonospora</taxon>
    </lineage>
</organism>
<feature type="domain" description="ABC-2 type transporter transmembrane" evidence="7">
    <location>
        <begin position="20"/>
        <end position="223"/>
    </location>
</feature>
<evidence type="ECO:0000256" key="4">
    <source>
        <dbReference type="ARBA" id="ARBA00023136"/>
    </source>
</evidence>
<evidence type="ECO:0000313" key="8">
    <source>
        <dbReference type="EMBL" id="MFC5924485.1"/>
    </source>
</evidence>
<feature type="transmembrane region" description="Helical" evidence="6">
    <location>
        <begin position="148"/>
        <end position="169"/>
    </location>
</feature>
<comment type="caution">
    <text evidence="8">The sequence shown here is derived from an EMBL/GenBank/DDBJ whole genome shotgun (WGS) entry which is preliminary data.</text>
</comment>
<name>A0ABW1H475_9ACTN</name>
<dbReference type="InterPro" id="IPR000412">
    <property type="entry name" value="ABC_2_transport"/>
</dbReference>
<dbReference type="Pfam" id="PF01061">
    <property type="entry name" value="ABC2_membrane"/>
    <property type="match status" value="1"/>
</dbReference>
<comment type="subcellular location">
    <subcellularLocation>
        <location evidence="1">Membrane</location>
        <topology evidence="1">Multi-pass membrane protein</topology>
    </subcellularLocation>
</comment>
<accession>A0ABW1H475</accession>
<gene>
    <name evidence="8" type="ORF">ACFQGL_14130</name>
</gene>
<dbReference type="InterPro" id="IPR013525">
    <property type="entry name" value="ABC2_TM"/>
</dbReference>
<dbReference type="Proteomes" id="UP001596226">
    <property type="component" value="Unassembled WGS sequence"/>
</dbReference>
<feature type="transmembrane region" description="Helical" evidence="6">
    <location>
        <begin position="228"/>
        <end position="246"/>
    </location>
</feature>
<evidence type="ECO:0000256" key="3">
    <source>
        <dbReference type="ARBA" id="ARBA00022989"/>
    </source>
</evidence>
<dbReference type="InterPro" id="IPR051784">
    <property type="entry name" value="Nod_factor_ABC_transporter"/>
</dbReference>
<keyword evidence="2 6" id="KW-0812">Transmembrane</keyword>